<protein>
    <submittedName>
        <fullName evidence="2">Uncharacterized protein</fullName>
    </submittedName>
</protein>
<feature type="region of interest" description="Disordered" evidence="1">
    <location>
        <begin position="66"/>
        <end position="95"/>
    </location>
</feature>
<feature type="compositionally biased region" description="Low complexity" evidence="1">
    <location>
        <begin position="37"/>
        <end position="46"/>
    </location>
</feature>
<reference evidence="2" key="2">
    <citation type="submission" date="2014-03" db="EMBL/GenBank/DDBJ databases">
        <authorList>
            <person name="Genoscope - CEA"/>
        </authorList>
    </citation>
    <scope>NUCLEOTIDE SEQUENCE</scope>
</reference>
<feature type="region of interest" description="Disordered" evidence="1">
    <location>
        <begin position="17"/>
        <end position="46"/>
    </location>
</feature>
<dbReference type="AlphaFoldDB" id="A0A060X073"/>
<dbReference type="STRING" id="8022.A0A060X073"/>
<name>A0A060X073_ONCMY</name>
<gene>
    <name evidence="2" type="ORF">GSONMT00048245001</name>
</gene>
<accession>A0A060X073</accession>
<dbReference type="Proteomes" id="UP000193380">
    <property type="component" value="Unassembled WGS sequence"/>
</dbReference>
<dbReference type="EMBL" id="FR904847">
    <property type="protein sequence ID" value="CDQ72652.1"/>
    <property type="molecule type" value="Genomic_DNA"/>
</dbReference>
<organism evidence="2 3">
    <name type="scientific">Oncorhynchus mykiss</name>
    <name type="common">Rainbow trout</name>
    <name type="synonym">Salmo gairdneri</name>
    <dbReference type="NCBI Taxonomy" id="8022"/>
    <lineage>
        <taxon>Eukaryota</taxon>
        <taxon>Metazoa</taxon>
        <taxon>Chordata</taxon>
        <taxon>Craniata</taxon>
        <taxon>Vertebrata</taxon>
        <taxon>Euteleostomi</taxon>
        <taxon>Actinopterygii</taxon>
        <taxon>Neopterygii</taxon>
        <taxon>Teleostei</taxon>
        <taxon>Protacanthopterygii</taxon>
        <taxon>Salmoniformes</taxon>
        <taxon>Salmonidae</taxon>
        <taxon>Salmoninae</taxon>
        <taxon>Oncorhynchus</taxon>
    </lineage>
</organism>
<feature type="compositionally biased region" description="Low complexity" evidence="1">
    <location>
        <begin position="17"/>
        <end position="30"/>
    </location>
</feature>
<evidence type="ECO:0000313" key="2">
    <source>
        <dbReference type="EMBL" id="CDQ72652.1"/>
    </source>
</evidence>
<proteinExistence type="predicted"/>
<evidence type="ECO:0000256" key="1">
    <source>
        <dbReference type="SAM" id="MobiDB-lite"/>
    </source>
</evidence>
<dbReference type="PaxDb" id="8022-A0A060X073"/>
<reference evidence="2" key="1">
    <citation type="journal article" date="2014" name="Nat. Commun.">
        <title>The rainbow trout genome provides novel insights into evolution after whole-genome duplication in vertebrates.</title>
        <authorList>
            <person name="Berthelot C."/>
            <person name="Brunet F."/>
            <person name="Chalopin D."/>
            <person name="Juanchich A."/>
            <person name="Bernard M."/>
            <person name="Noel B."/>
            <person name="Bento P."/>
            <person name="Da Silva C."/>
            <person name="Labadie K."/>
            <person name="Alberti A."/>
            <person name="Aury J.M."/>
            <person name="Louis A."/>
            <person name="Dehais P."/>
            <person name="Bardou P."/>
            <person name="Montfort J."/>
            <person name="Klopp C."/>
            <person name="Cabau C."/>
            <person name="Gaspin C."/>
            <person name="Thorgaard G.H."/>
            <person name="Boussaha M."/>
            <person name="Quillet E."/>
            <person name="Guyomard R."/>
            <person name="Galiana D."/>
            <person name="Bobe J."/>
            <person name="Volff J.N."/>
            <person name="Genet C."/>
            <person name="Wincker P."/>
            <person name="Jaillon O."/>
            <person name="Roest Crollius H."/>
            <person name="Guiguen Y."/>
        </authorList>
    </citation>
    <scope>NUCLEOTIDE SEQUENCE [LARGE SCALE GENOMIC DNA]</scope>
</reference>
<sequence length="164" mass="18378">MLLILFDRKLINVKTHTNSTGSTATTSSTTPVPVDDTSCSASRSTSNASISNSTFVVSPASMETDSCESDAAEELLPPYPGKHRTTDRDVGPSKRRKYDKNYIDLGFTYIVSSAFPRPHDILYVQKYSHNSMKPSLLRRHLETKQANLKNKPQEFESRIKMTFV</sequence>
<evidence type="ECO:0000313" key="3">
    <source>
        <dbReference type="Proteomes" id="UP000193380"/>
    </source>
</evidence>